<dbReference type="Gene3D" id="3.40.1190.20">
    <property type="match status" value="1"/>
</dbReference>
<protein>
    <submittedName>
        <fullName evidence="5">5-dehydro-2-deoxygluconokinase</fullName>
        <ecNumber evidence="5">2.7.1.92</ecNumber>
    </submittedName>
</protein>
<dbReference type="NCBIfam" id="TIGR04382">
    <property type="entry name" value="myo_inos_iolC_N"/>
    <property type="match status" value="1"/>
</dbReference>
<dbReference type="InterPro" id="IPR030830">
    <property type="entry name" value="Myo_inos_IolC"/>
</dbReference>
<dbReference type="PANTHER" id="PTHR43085">
    <property type="entry name" value="HEXOKINASE FAMILY MEMBER"/>
    <property type="match status" value="1"/>
</dbReference>
<evidence type="ECO:0000256" key="2">
    <source>
        <dbReference type="ARBA" id="ARBA00022679"/>
    </source>
</evidence>
<dbReference type="SUPFAM" id="SSF53613">
    <property type="entry name" value="Ribokinase-like"/>
    <property type="match status" value="1"/>
</dbReference>
<dbReference type="PANTHER" id="PTHR43085:SF49">
    <property type="entry name" value="5-DEHYDRO-2-DEOXYGLUCONOKINASE"/>
    <property type="match status" value="1"/>
</dbReference>
<gene>
    <name evidence="5" type="primary">iolC</name>
    <name evidence="5" type="ORF">HTY61_17085</name>
</gene>
<dbReference type="EMBL" id="CP054836">
    <property type="protein sequence ID" value="QKV20042.1"/>
    <property type="molecule type" value="Genomic_DNA"/>
</dbReference>
<dbReference type="AlphaFoldDB" id="A0A6N1VKW2"/>
<dbReference type="GO" id="GO:0047590">
    <property type="term" value="F:5-dehydro-2-deoxygluconokinase activity"/>
    <property type="evidence" value="ECO:0007669"/>
    <property type="project" value="UniProtKB-EC"/>
</dbReference>
<dbReference type="Pfam" id="PF00294">
    <property type="entry name" value="PfkB"/>
    <property type="match status" value="1"/>
</dbReference>
<name>A0A6N1VKW2_9HYPH</name>
<dbReference type="InterPro" id="IPR029056">
    <property type="entry name" value="Ribokinase-like"/>
</dbReference>
<accession>A0A6N1VKW2</accession>
<keyword evidence="6" id="KW-1185">Reference proteome</keyword>
<evidence type="ECO:0000256" key="3">
    <source>
        <dbReference type="ARBA" id="ARBA00022777"/>
    </source>
</evidence>
<evidence type="ECO:0000256" key="1">
    <source>
        <dbReference type="ARBA" id="ARBA00010688"/>
    </source>
</evidence>
<reference evidence="5 6" key="1">
    <citation type="submission" date="2020-06" db="EMBL/GenBank/DDBJ databases">
        <title>Oricola thermophila sp. nov. isolated from a tidal sediments.</title>
        <authorList>
            <person name="Kwon K.K."/>
            <person name="Yang S.-H."/>
            <person name="Park M.-J."/>
        </authorList>
    </citation>
    <scope>NUCLEOTIDE SEQUENCE [LARGE SCALE GENOMIC DNA]</scope>
    <source>
        <strain evidence="5 6">MEBiC13590</strain>
    </source>
</reference>
<proteinExistence type="inferred from homology"/>
<dbReference type="EC" id="2.7.1.92" evidence="5"/>
<organism evidence="5 6">
    <name type="scientific">Oricola thermophila</name>
    <dbReference type="NCBI Taxonomy" id="2742145"/>
    <lineage>
        <taxon>Bacteria</taxon>
        <taxon>Pseudomonadati</taxon>
        <taxon>Pseudomonadota</taxon>
        <taxon>Alphaproteobacteria</taxon>
        <taxon>Hyphomicrobiales</taxon>
        <taxon>Ahrensiaceae</taxon>
        <taxon>Oricola</taxon>
    </lineage>
</organism>
<comment type="similarity">
    <text evidence="1">Belongs to the carbohydrate kinase PfkB family.</text>
</comment>
<dbReference type="Proteomes" id="UP000509367">
    <property type="component" value="Chromosome"/>
</dbReference>
<dbReference type="CDD" id="cd01166">
    <property type="entry name" value="KdgK"/>
    <property type="match status" value="1"/>
</dbReference>
<dbReference type="InterPro" id="IPR011611">
    <property type="entry name" value="PfkB_dom"/>
</dbReference>
<sequence>MAPETRMPQCRFIVVGRAGMDLYPEPVGTKIADAVDFSAMLGGSAANIAAGLSRLGCRASLMTALSDDPVGRFCANRMAALGIGQELVARSGPETRTSLALSETRLEDHETLIYRNGAADFDLSMDIAESVDFTGVDALVVTGTALAREPSRAVVMRAVDRARQAGTDVVLDLDYRPYSWSSVEEASAVCYSAARKCQIVVGNDLEFAVMYGRGRPEPDLAQALHDEGVRLCIYKMGQQGAVSFNGQERLRTGIYPVSALKPVGAGDAFLASFLAAHYTGLALKDSIARGSAAAAIVVSRKGCADAMPTQEDVTEFMAQQTMTNPTKG</sequence>
<keyword evidence="3 5" id="KW-0418">Kinase</keyword>
<evidence type="ECO:0000313" key="5">
    <source>
        <dbReference type="EMBL" id="QKV20042.1"/>
    </source>
</evidence>
<evidence type="ECO:0000259" key="4">
    <source>
        <dbReference type="Pfam" id="PF00294"/>
    </source>
</evidence>
<dbReference type="KEGG" id="orm:HTY61_17085"/>
<evidence type="ECO:0000313" key="6">
    <source>
        <dbReference type="Proteomes" id="UP000509367"/>
    </source>
</evidence>
<keyword evidence="2 5" id="KW-0808">Transferase</keyword>
<feature type="domain" description="Carbohydrate kinase PfkB" evidence="4">
    <location>
        <begin position="13"/>
        <end position="309"/>
    </location>
</feature>
<dbReference type="InterPro" id="IPR050306">
    <property type="entry name" value="PfkB_Carbo_kinase"/>
</dbReference>